<proteinExistence type="predicted"/>
<evidence type="ECO:0000313" key="2">
    <source>
        <dbReference type="Proteomes" id="UP000232688"/>
    </source>
</evidence>
<gene>
    <name evidence="1" type="ORF">RhiirA1_458760</name>
</gene>
<name>A0A2N0RV28_9GLOM</name>
<reference evidence="1 2" key="1">
    <citation type="submission" date="2017-10" db="EMBL/GenBank/DDBJ databases">
        <title>Extensive intraspecific genome diversity in a model arbuscular mycorrhizal fungus.</title>
        <authorList>
            <person name="Chen E.C.H."/>
            <person name="Morin E."/>
            <person name="Baudet D."/>
            <person name="Noel J."/>
            <person name="Ndikumana S."/>
            <person name="Charron P."/>
            <person name="St-Onge C."/>
            <person name="Giorgi J."/>
            <person name="Grigoriev I.V."/>
            <person name="Roux C."/>
            <person name="Martin F.M."/>
            <person name="Corradi N."/>
        </authorList>
    </citation>
    <scope>NUCLEOTIDE SEQUENCE [LARGE SCALE GENOMIC DNA]</scope>
    <source>
        <strain evidence="1 2">A1</strain>
    </source>
</reference>
<dbReference type="EMBL" id="LLXH01000409">
    <property type="protein sequence ID" value="PKC67173.1"/>
    <property type="molecule type" value="Genomic_DNA"/>
</dbReference>
<evidence type="ECO:0000313" key="1">
    <source>
        <dbReference type="EMBL" id="PKC67173.1"/>
    </source>
</evidence>
<sequence>METNFSRTWKWRLISVRNSKMGAACNSKMKTDFSLKLGNGDRGIFLKGKVILAQNSIIETGDLI</sequence>
<dbReference type="Proteomes" id="UP000232688">
    <property type="component" value="Unassembled WGS sequence"/>
</dbReference>
<dbReference type="VEuPathDB" id="FungiDB:RhiirA1_458760"/>
<organism evidence="1 2">
    <name type="scientific">Rhizophagus irregularis</name>
    <dbReference type="NCBI Taxonomy" id="588596"/>
    <lineage>
        <taxon>Eukaryota</taxon>
        <taxon>Fungi</taxon>
        <taxon>Fungi incertae sedis</taxon>
        <taxon>Mucoromycota</taxon>
        <taxon>Glomeromycotina</taxon>
        <taxon>Glomeromycetes</taxon>
        <taxon>Glomerales</taxon>
        <taxon>Glomeraceae</taxon>
        <taxon>Rhizophagus</taxon>
    </lineage>
</organism>
<comment type="caution">
    <text evidence="1">The sequence shown here is derived from an EMBL/GenBank/DDBJ whole genome shotgun (WGS) entry which is preliminary data.</text>
</comment>
<protein>
    <submittedName>
        <fullName evidence="1">Uncharacterized protein</fullName>
    </submittedName>
</protein>
<dbReference type="AlphaFoldDB" id="A0A2N0RV28"/>
<reference evidence="1 2" key="2">
    <citation type="submission" date="2017-10" db="EMBL/GenBank/DDBJ databases">
        <title>Genome analyses suggest a sexual origin of heterokaryosis in a supposedly ancient asexual fungus.</title>
        <authorList>
            <person name="Corradi N."/>
            <person name="Sedzielewska K."/>
            <person name="Noel J."/>
            <person name="Charron P."/>
            <person name="Farinelli L."/>
            <person name="Marton T."/>
            <person name="Kruger M."/>
            <person name="Pelin A."/>
            <person name="Brachmann A."/>
            <person name="Corradi N."/>
        </authorList>
    </citation>
    <scope>NUCLEOTIDE SEQUENCE [LARGE SCALE GENOMIC DNA]</scope>
    <source>
        <strain evidence="1 2">A1</strain>
    </source>
</reference>
<accession>A0A2N0RV28</accession>